<evidence type="ECO:0000256" key="1">
    <source>
        <dbReference type="SAM" id="Phobius"/>
    </source>
</evidence>
<evidence type="ECO:0000313" key="3">
    <source>
        <dbReference type="Proteomes" id="UP001139103"/>
    </source>
</evidence>
<sequence length="387" mass="42402">MLRNDARNDRRRRTAVRRGFTLVEMLVVVTILGLLSGMVLVALAGAAESAREARTRTQIAKLNEFIMNKYESFRTRRTPQPSTSSAFDLGRFDKNGDLKFSAREIQGARVDNIRGLMVQELPDRKTDLQTPYAPGGAFTATYARHQRAVMAFRNASDWPTAYAGWSEENQQSECLYLILASITDGETNATEFLHDSEIGDTDDDGVPEVLDGWGNPIAFLRWPQGYIGFESSLQDIRTFDSFDPLRTRTQTVQIGTSYRPQYHPLDPNTSAPTTFLNFNLTPLIVSAGKDGIFDIMGDDSATSGGFDTAHGITGNGGTGPVRYMPYPIPMIPPPINPYSPTVRDDLQFTGANGAVGVGAVRDVNGDGYDNSIDNISSHYLVVGGNAP</sequence>
<accession>A0A9X1MLX5</accession>
<keyword evidence="3" id="KW-1185">Reference proteome</keyword>
<protein>
    <submittedName>
        <fullName evidence="2">Prepilin-type N-terminal cleavage/methylation domain-containing protein</fullName>
    </submittedName>
</protein>
<gene>
    <name evidence="2" type="ORF">LOC68_05890</name>
</gene>
<reference evidence="2" key="1">
    <citation type="submission" date="2021-11" db="EMBL/GenBank/DDBJ databases">
        <title>Genome sequence.</title>
        <authorList>
            <person name="Sun Q."/>
        </authorList>
    </citation>
    <scope>NUCLEOTIDE SEQUENCE</scope>
    <source>
        <strain evidence="2">JC732</strain>
    </source>
</reference>
<dbReference type="EMBL" id="JAJKFT010000004">
    <property type="protein sequence ID" value="MCC9627919.1"/>
    <property type="molecule type" value="Genomic_DNA"/>
</dbReference>
<dbReference type="PROSITE" id="PS00409">
    <property type="entry name" value="PROKAR_NTER_METHYL"/>
    <property type="match status" value="1"/>
</dbReference>
<evidence type="ECO:0000313" key="2">
    <source>
        <dbReference type="EMBL" id="MCC9627919.1"/>
    </source>
</evidence>
<dbReference type="AlphaFoldDB" id="A0A9X1MLX5"/>
<dbReference type="RefSeq" id="WP_230216718.1">
    <property type="nucleotide sequence ID" value="NZ_JAJKFT010000004.1"/>
</dbReference>
<dbReference type="Pfam" id="PF07963">
    <property type="entry name" value="N_methyl"/>
    <property type="match status" value="1"/>
</dbReference>
<keyword evidence="1" id="KW-0472">Membrane</keyword>
<comment type="caution">
    <text evidence="2">The sequence shown here is derived from an EMBL/GenBank/DDBJ whole genome shotgun (WGS) entry which is preliminary data.</text>
</comment>
<dbReference type="InterPro" id="IPR045584">
    <property type="entry name" value="Pilin-like"/>
</dbReference>
<organism evidence="2 3">
    <name type="scientific">Blastopirellula sediminis</name>
    <dbReference type="NCBI Taxonomy" id="2894196"/>
    <lineage>
        <taxon>Bacteria</taxon>
        <taxon>Pseudomonadati</taxon>
        <taxon>Planctomycetota</taxon>
        <taxon>Planctomycetia</taxon>
        <taxon>Pirellulales</taxon>
        <taxon>Pirellulaceae</taxon>
        <taxon>Blastopirellula</taxon>
    </lineage>
</organism>
<proteinExistence type="predicted"/>
<dbReference type="SUPFAM" id="SSF54523">
    <property type="entry name" value="Pili subunits"/>
    <property type="match status" value="1"/>
</dbReference>
<dbReference type="InterPro" id="IPR012902">
    <property type="entry name" value="N_methyl_site"/>
</dbReference>
<dbReference type="Gene3D" id="3.30.700.10">
    <property type="entry name" value="Glycoprotein, Type 4 Pilin"/>
    <property type="match status" value="1"/>
</dbReference>
<keyword evidence="1" id="KW-1133">Transmembrane helix</keyword>
<dbReference type="NCBIfam" id="TIGR02532">
    <property type="entry name" value="IV_pilin_GFxxxE"/>
    <property type="match status" value="1"/>
</dbReference>
<dbReference type="PANTHER" id="PTHR30093">
    <property type="entry name" value="GENERAL SECRETION PATHWAY PROTEIN G"/>
    <property type="match status" value="1"/>
</dbReference>
<name>A0A9X1MLX5_9BACT</name>
<dbReference type="Proteomes" id="UP001139103">
    <property type="component" value="Unassembled WGS sequence"/>
</dbReference>
<keyword evidence="1" id="KW-0812">Transmembrane</keyword>
<feature type="transmembrane region" description="Helical" evidence="1">
    <location>
        <begin position="21"/>
        <end position="47"/>
    </location>
</feature>